<dbReference type="RefSeq" id="WP_309320346.1">
    <property type="nucleotide sequence ID" value="NZ_CP120678.1"/>
</dbReference>
<dbReference type="EMBL" id="CP120678">
    <property type="protein sequence ID" value="WIW70161.1"/>
    <property type="molecule type" value="Genomic_DNA"/>
</dbReference>
<dbReference type="AlphaFoldDB" id="A0A9Y2AI27"/>
<dbReference type="Pfam" id="PF16656">
    <property type="entry name" value="Pur_ac_phosph_N"/>
    <property type="match status" value="1"/>
</dbReference>
<proteinExistence type="predicted"/>
<dbReference type="KEGG" id="sgbi:P3F81_09695"/>
<keyword evidence="6" id="KW-1185">Reference proteome</keyword>
<dbReference type="PANTHER" id="PTHR45867:SF3">
    <property type="entry name" value="ACID PHOSPHATASE TYPE 7"/>
    <property type="match status" value="1"/>
</dbReference>
<reference evidence="5" key="1">
    <citation type="submission" date="2023-03" db="EMBL/GenBank/DDBJ databases">
        <title>Selenobaculum gbiensis gen. nov. sp. nov., a new bacterium isolated from the gut microbiota of IBD patient.</title>
        <authorList>
            <person name="Yeo S."/>
            <person name="Park H."/>
            <person name="Huh C.S."/>
        </authorList>
    </citation>
    <scope>NUCLEOTIDE SEQUENCE</scope>
    <source>
        <strain evidence="5">ICN-92133</strain>
    </source>
</reference>
<organism evidence="5 6">
    <name type="scientific">Selenobaculum gibii</name>
    <dbReference type="NCBI Taxonomy" id="3054208"/>
    <lineage>
        <taxon>Bacteria</taxon>
        <taxon>Bacillati</taxon>
        <taxon>Bacillota</taxon>
        <taxon>Negativicutes</taxon>
        <taxon>Selenomonadales</taxon>
        <taxon>Selenomonadaceae</taxon>
        <taxon>Selenobaculum</taxon>
    </lineage>
</organism>
<dbReference type="Gene3D" id="3.60.21.10">
    <property type="match status" value="1"/>
</dbReference>
<dbReference type="GO" id="GO:0046872">
    <property type="term" value="F:metal ion binding"/>
    <property type="evidence" value="ECO:0007669"/>
    <property type="project" value="InterPro"/>
</dbReference>
<evidence type="ECO:0000313" key="6">
    <source>
        <dbReference type="Proteomes" id="UP001243623"/>
    </source>
</evidence>
<accession>A0A9Y2AI27</accession>
<gene>
    <name evidence="5" type="ORF">P3F81_09695</name>
</gene>
<evidence type="ECO:0000259" key="3">
    <source>
        <dbReference type="Pfam" id="PF00149"/>
    </source>
</evidence>
<feature type="chain" id="PRO_5040742144" evidence="2">
    <location>
        <begin position="23"/>
        <end position="402"/>
    </location>
</feature>
<dbReference type="InterPro" id="IPR015914">
    <property type="entry name" value="PAPs_N"/>
</dbReference>
<evidence type="ECO:0000256" key="2">
    <source>
        <dbReference type="SAM" id="SignalP"/>
    </source>
</evidence>
<feature type="signal peptide" evidence="2">
    <location>
        <begin position="1"/>
        <end position="22"/>
    </location>
</feature>
<protein>
    <submittedName>
        <fullName evidence="5">Metallophosphoesterase family protein</fullName>
    </submittedName>
</protein>
<dbReference type="SUPFAM" id="SSF49363">
    <property type="entry name" value="Purple acid phosphatase, N-terminal domain"/>
    <property type="match status" value="1"/>
</dbReference>
<dbReference type="Gene3D" id="2.60.40.380">
    <property type="entry name" value="Purple acid phosphatase-like, N-terminal"/>
    <property type="match status" value="1"/>
</dbReference>
<evidence type="ECO:0000313" key="5">
    <source>
        <dbReference type="EMBL" id="WIW70161.1"/>
    </source>
</evidence>
<feature type="domain" description="Purple acid phosphatase N-terminal" evidence="4">
    <location>
        <begin position="28"/>
        <end position="116"/>
    </location>
</feature>
<evidence type="ECO:0000256" key="1">
    <source>
        <dbReference type="ARBA" id="ARBA00022729"/>
    </source>
</evidence>
<dbReference type="SUPFAM" id="SSF56300">
    <property type="entry name" value="Metallo-dependent phosphatases"/>
    <property type="match status" value="1"/>
</dbReference>
<evidence type="ECO:0000259" key="4">
    <source>
        <dbReference type="Pfam" id="PF16656"/>
    </source>
</evidence>
<dbReference type="InterPro" id="IPR008963">
    <property type="entry name" value="Purple_acid_Pase-like_N"/>
</dbReference>
<dbReference type="InterPro" id="IPR029052">
    <property type="entry name" value="Metallo-depent_PP-like"/>
</dbReference>
<dbReference type="PANTHER" id="PTHR45867">
    <property type="entry name" value="PURPLE ACID PHOSPHATASE"/>
    <property type="match status" value="1"/>
</dbReference>
<feature type="domain" description="Calcineurin-like phosphoesterase" evidence="3">
    <location>
        <begin position="128"/>
        <end position="322"/>
    </location>
</feature>
<dbReference type="GO" id="GO:0003993">
    <property type="term" value="F:acid phosphatase activity"/>
    <property type="evidence" value="ECO:0007669"/>
    <property type="project" value="InterPro"/>
</dbReference>
<dbReference type="Proteomes" id="UP001243623">
    <property type="component" value="Chromosome"/>
</dbReference>
<name>A0A9Y2AI27_9FIRM</name>
<sequence>MKKIVLIFLTLLLVNLNSSAFAQEDIRALHLTWSEDTKSTQTITWQMHEFNPNIRVEYGEIGLPADFSKKVMADIEPFSDETGVKHIYHVTLQGLKSNKEYFYRIVDGDTKIKEANFKMGKNLDSCDFLVFGDSQSYNYKVWGETLKAAYAQNPNAEFFVNVGDLVDNGQRISEWENWFLNGKDIMMHLPIVPVVGNHETYTPQKGIFSMPKYFTSQFVLPQNGPEKLKEQVYSFDYANVHFVVLDTQFGEERSFVPDSLERQIEWLKKDLAETDKKWRVVFMHRAPYHNRVDKGFDQTIKFVPIFEEFNVDVVFTAHDHVCARTPAMRAGLLTDDGVIYATTGRSGTKVYQTVIKKEWNSTFLNPLDEPTYSMISVNEKKFTVKVLSQSGKLIDKWDIDKF</sequence>
<keyword evidence="1 2" id="KW-0732">Signal</keyword>
<dbReference type="Pfam" id="PF00149">
    <property type="entry name" value="Metallophos"/>
    <property type="match status" value="1"/>
</dbReference>
<dbReference type="InterPro" id="IPR004843">
    <property type="entry name" value="Calcineurin-like_PHP"/>
</dbReference>